<proteinExistence type="predicted"/>
<keyword evidence="1" id="KW-0812">Transmembrane</keyword>
<dbReference type="EMBL" id="FNZA01000023">
    <property type="protein sequence ID" value="SEJ84941.1"/>
    <property type="molecule type" value="Genomic_DNA"/>
</dbReference>
<dbReference type="Proteomes" id="UP000199223">
    <property type="component" value="Unassembled WGS sequence"/>
</dbReference>
<reference evidence="3" key="1">
    <citation type="submission" date="2016-10" db="EMBL/GenBank/DDBJ databases">
        <authorList>
            <person name="Varghese N."/>
            <person name="Submissions S."/>
        </authorList>
    </citation>
    <scope>NUCLEOTIDE SEQUENCE [LARGE SCALE GENOMIC DNA]</scope>
    <source>
        <strain evidence="3">CGMCC 1.10218</strain>
    </source>
</reference>
<evidence type="ECO:0000313" key="2">
    <source>
        <dbReference type="EMBL" id="SEJ84941.1"/>
    </source>
</evidence>
<accession>A0A1H7C5G2</accession>
<dbReference type="RefSeq" id="WP_245745540.1">
    <property type="nucleotide sequence ID" value="NZ_FNZA01000023.1"/>
</dbReference>
<dbReference type="STRING" id="856736.SAMN04488058_12317"/>
<keyword evidence="3" id="KW-1185">Reference proteome</keyword>
<keyword evidence="1" id="KW-1133">Transmembrane helix</keyword>
<sequence>MPWITRPSRGRGLALVVALLGGAVVSLPAGWWLADTLRWRSPVYCIERPGTLWNGLAPLPAGLTPTCPDSRSYRQEVRDGESQVEQYLAPGWQPLAAAGVLRAKGYVLLDDELMAPDHYSVFMGKALPAELHYTAVRRGDETLITISGGPR</sequence>
<protein>
    <submittedName>
        <fullName evidence="2">Uncharacterized protein</fullName>
    </submittedName>
</protein>
<gene>
    <name evidence="2" type="ORF">SAMN04488058_12317</name>
</gene>
<evidence type="ECO:0000256" key="1">
    <source>
        <dbReference type="SAM" id="Phobius"/>
    </source>
</evidence>
<feature type="transmembrane region" description="Helical" evidence="1">
    <location>
        <begin position="12"/>
        <end position="34"/>
    </location>
</feature>
<keyword evidence="1" id="KW-0472">Membrane</keyword>
<organism evidence="2 3">
    <name type="scientific">Deinococcus reticulitermitis</name>
    <dbReference type="NCBI Taxonomy" id="856736"/>
    <lineage>
        <taxon>Bacteria</taxon>
        <taxon>Thermotogati</taxon>
        <taxon>Deinococcota</taxon>
        <taxon>Deinococci</taxon>
        <taxon>Deinococcales</taxon>
        <taxon>Deinococcaceae</taxon>
        <taxon>Deinococcus</taxon>
    </lineage>
</organism>
<evidence type="ECO:0000313" key="3">
    <source>
        <dbReference type="Proteomes" id="UP000199223"/>
    </source>
</evidence>
<name>A0A1H7C5G2_9DEIO</name>
<dbReference type="AlphaFoldDB" id="A0A1H7C5G2"/>